<comment type="subcellular location">
    <subcellularLocation>
        <location evidence="1">Membrane</location>
        <topology evidence="1">Multi-pass membrane protein</topology>
    </subcellularLocation>
</comment>
<feature type="transmembrane region" description="Helical" evidence="10">
    <location>
        <begin position="255"/>
        <end position="275"/>
    </location>
</feature>
<dbReference type="InterPro" id="IPR026030">
    <property type="entry name" value="Pur-cyt_permease_Fcy2/21/22"/>
</dbReference>
<keyword evidence="6 10" id="KW-1133">Transmembrane helix</keyword>
<feature type="transmembrane region" description="Helical" evidence="10">
    <location>
        <begin position="188"/>
        <end position="209"/>
    </location>
</feature>
<keyword evidence="4" id="KW-0597">Phosphoprotein</keyword>
<evidence type="ECO:0000256" key="10">
    <source>
        <dbReference type="SAM" id="Phobius"/>
    </source>
</evidence>
<evidence type="ECO:0000256" key="4">
    <source>
        <dbReference type="ARBA" id="ARBA00022553"/>
    </source>
</evidence>
<feature type="region of interest" description="Disordered" evidence="9">
    <location>
        <begin position="1"/>
        <end position="38"/>
    </location>
</feature>
<evidence type="ECO:0000256" key="3">
    <source>
        <dbReference type="ARBA" id="ARBA00022448"/>
    </source>
</evidence>
<dbReference type="FunFam" id="1.10.4160.10:FF:000002">
    <property type="entry name" value="Purine-cytosine permease fcyB"/>
    <property type="match status" value="1"/>
</dbReference>
<dbReference type="GO" id="GO:0005886">
    <property type="term" value="C:plasma membrane"/>
    <property type="evidence" value="ECO:0007669"/>
    <property type="project" value="TreeGrafter"/>
</dbReference>
<reference evidence="11 12" key="1">
    <citation type="journal article" date="2018" name="IMA Fungus">
        <title>IMA Genome-F 9: Draft genome sequence of Annulohypoxylon stygium, Aspergillus mulundensis, Berkeleyomyces basicola (syn. Thielaviopsis basicola), Ceratocystis smalleyi, two Cercospora beticola strains, Coleophoma cylindrospora, Fusarium fracticaudum, Phialophora cf. hyalina, and Morchella septimelata.</title>
        <authorList>
            <person name="Wingfield B.D."/>
            <person name="Bills G.F."/>
            <person name="Dong Y."/>
            <person name="Huang W."/>
            <person name="Nel W.J."/>
            <person name="Swalarsk-Parry B.S."/>
            <person name="Vaghefi N."/>
            <person name="Wilken P.M."/>
            <person name="An Z."/>
            <person name="de Beer Z.W."/>
            <person name="De Vos L."/>
            <person name="Chen L."/>
            <person name="Duong T.A."/>
            <person name="Gao Y."/>
            <person name="Hammerbacher A."/>
            <person name="Kikkert J.R."/>
            <person name="Li Y."/>
            <person name="Li H."/>
            <person name="Li K."/>
            <person name="Li Q."/>
            <person name="Liu X."/>
            <person name="Ma X."/>
            <person name="Naidoo K."/>
            <person name="Pethybridge S.J."/>
            <person name="Sun J."/>
            <person name="Steenkamp E.T."/>
            <person name="van der Nest M.A."/>
            <person name="van Wyk S."/>
            <person name="Wingfield M.J."/>
            <person name="Xiong C."/>
            <person name="Yue Q."/>
            <person name="Zhang X."/>
        </authorList>
    </citation>
    <scope>NUCLEOTIDE SEQUENCE [LARGE SCALE GENOMIC DNA]</scope>
    <source>
        <strain evidence="11 12">BP5796</strain>
    </source>
</reference>
<evidence type="ECO:0000256" key="5">
    <source>
        <dbReference type="ARBA" id="ARBA00022692"/>
    </source>
</evidence>
<feature type="compositionally biased region" description="Polar residues" evidence="9">
    <location>
        <begin position="21"/>
        <end position="38"/>
    </location>
</feature>
<feature type="compositionally biased region" description="Basic and acidic residues" evidence="9">
    <location>
        <begin position="1"/>
        <end position="13"/>
    </location>
</feature>
<dbReference type="PANTHER" id="PTHR31806:SF8">
    <property type="entry name" value="TRANSPORTER, PUTATIVE (AFU_ORTHOLOGUE AFUA_2G03000)-RELATED"/>
    <property type="match status" value="1"/>
</dbReference>
<gene>
    <name evidence="11" type="ORF">BP5796_05585</name>
</gene>
<dbReference type="Proteomes" id="UP000256328">
    <property type="component" value="Unassembled WGS sequence"/>
</dbReference>
<dbReference type="GO" id="GO:0015851">
    <property type="term" value="P:nucleobase transport"/>
    <property type="evidence" value="ECO:0007669"/>
    <property type="project" value="UniProtKB-ARBA"/>
</dbReference>
<dbReference type="EMBL" id="PDLN01000007">
    <property type="protein sequence ID" value="RDW80887.1"/>
    <property type="molecule type" value="Genomic_DNA"/>
</dbReference>
<feature type="transmembrane region" description="Helical" evidence="10">
    <location>
        <begin position="404"/>
        <end position="424"/>
    </location>
</feature>
<accession>A0A3D8S3J9</accession>
<keyword evidence="12" id="KW-1185">Reference proteome</keyword>
<evidence type="ECO:0000313" key="12">
    <source>
        <dbReference type="Proteomes" id="UP000256328"/>
    </source>
</evidence>
<dbReference type="GO" id="GO:0000329">
    <property type="term" value="C:fungal-type vacuole membrane"/>
    <property type="evidence" value="ECO:0007669"/>
    <property type="project" value="TreeGrafter"/>
</dbReference>
<evidence type="ECO:0000256" key="9">
    <source>
        <dbReference type="SAM" id="MobiDB-lite"/>
    </source>
</evidence>
<dbReference type="PANTHER" id="PTHR31806">
    <property type="entry name" value="PURINE-CYTOSINE PERMEASE FCY2-RELATED"/>
    <property type="match status" value="1"/>
</dbReference>
<keyword evidence="3 8" id="KW-0813">Transport</keyword>
<feature type="transmembrane region" description="Helical" evidence="10">
    <location>
        <begin position="484"/>
        <end position="504"/>
    </location>
</feature>
<feature type="transmembrane region" description="Helical" evidence="10">
    <location>
        <begin position="445"/>
        <end position="464"/>
    </location>
</feature>
<dbReference type="GO" id="GO:0022857">
    <property type="term" value="F:transmembrane transporter activity"/>
    <property type="evidence" value="ECO:0007669"/>
    <property type="project" value="InterPro"/>
</dbReference>
<dbReference type="Pfam" id="PF02133">
    <property type="entry name" value="Transp_cyt_pur"/>
    <property type="match status" value="1"/>
</dbReference>
<evidence type="ECO:0000256" key="2">
    <source>
        <dbReference type="ARBA" id="ARBA00008974"/>
    </source>
</evidence>
<evidence type="ECO:0000313" key="11">
    <source>
        <dbReference type="EMBL" id="RDW80887.1"/>
    </source>
</evidence>
<comment type="similarity">
    <text evidence="2 8">Belongs to the purine-cytosine permease (2.A.39) family.</text>
</comment>
<feature type="transmembrane region" description="Helical" evidence="10">
    <location>
        <begin position="101"/>
        <end position="126"/>
    </location>
</feature>
<name>A0A3D8S3J9_9HELO</name>
<comment type="caution">
    <text evidence="11">The sequence shown here is derived from an EMBL/GenBank/DDBJ whole genome shotgun (WGS) entry which is preliminary data.</text>
</comment>
<organism evidence="11 12">
    <name type="scientific">Coleophoma crateriformis</name>
    <dbReference type="NCBI Taxonomy" id="565419"/>
    <lineage>
        <taxon>Eukaryota</taxon>
        <taxon>Fungi</taxon>
        <taxon>Dikarya</taxon>
        <taxon>Ascomycota</taxon>
        <taxon>Pezizomycotina</taxon>
        <taxon>Leotiomycetes</taxon>
        <taxon>Helotiales</taxon>
        <taxon>Dermateaceae</taxon>
        <taxon>Coleophoma</taxon>
    </lineage>
</organism>
<keyword evidence="5 10" id="KW-0812">Transmembrane</keyword>
<keyword evidence="7 8" id="KW-0472">Membrane</keyword>
<dbReference type="Gene3D" id="1.10.4160.10">
    <property type="entry name" value="Hydantoin permease"/>
    <property type="match status" value="1"/>
</dbReference>
<dbReference type="AlphaFoldDB" id="A0A3D8S3J9"/>
<sequence>METPAHDSADIEKGQAPLETSIDQDSATSKNVATTDLPSSNKPAWKTLLASAFVEARGIDRVMPDERQQVSVFGYMQMLLLWFSANLTANNIALGFLGPSAYGLSFLDTALCAVFGSIVGAMGAAYTGTFGPVSGNRTMIIARYTMGWWPSRICVLLNIVIMLGYGMIDSVIGGQILSAVANNNMTVIVGIIIVALITWVVTVFGLPIFHVYERYAWAPQMAVVFILIGVAGPNFDVTYASSGNSATVIGDRISIFSLFVSAGIAWAPAGADYYVYYPENTPKYLTFLLTSLGLGLSTMFAYLVGAGIASGIETTPAWSDAYEISSGAVLVAAFDGLGGFGKFCGVILALGVIANNVPGTYSAGLGFQCLGSWPKKVPRAVWNTFGAIVYTICAAVGRNHLYDIFENFLALMGYWVTIWLTITLEEQFIFRRKIGYNWEDWDNKAALPIGLAALAAFLIGWVGAVLDMDQIYFVGPIAKLVGDYGADLGIFVGVGFAAITFPPLRFLEKKFIGR</sequence>
<feature type="transmembrane region" description="Helical" evidence="10">
    <location>
        <begin position="147"/>
        <end position="168"/>
    </location>
</feature>
<protein>
    <submittedName>
        <fullName evidence="11">Nucleoside transporter family protein</fullName>
    </submittedName>
</protein>
<feature type="transmembrane region" description="Helical" evidence="10">
    <location>
        <begin position="380"/>
        <end position="398"/>
    </location>
</feature>
<feature type="transmembrane region" description="Helical" evidence="10">
    <location>
        <begin position="287"/>
        <end position="309"/>
    </location>
</feature>
<dbReference type="PIRSF" id="PIRSF002744">
    <property type="entry name" value="Pur-cyt_permease"/>
    <property type="match status" value="1"/>
</dbReference>
<dbReference type="InterPro" id="IPR001248">
    <property type="entry name" value="Pur-cyt_permease"/>
</dbReference>
<evidence type="ECO:0000256" key="8">
    <source>
        <dbReference type="PIRNR" id="PIRNR002744"/>
    </source>
</evidence>
<evidence type="ECO:0000256" key="1">
    <source>
        <dbReference type="ARBA" id="ARBA00004141"/>
    </source>
</evidence>
<proteinExistence type="inferred from homology"/>
<dbReference type="OrthoDB" id="2116389at2759"/>
<evidence type="ECO:0000256" key="6">
    <source>
        <dbReference type="ARBA" id="ARBA00022989"/>
    </source>
</evidence>
<evidence type="ECO:0000256" key="7">
    <source>
        <dbReference type="ARBA" id="ARBA00023136"/>
    </source>
</evidence>
<feature type="transmembrane region" description="Helical" evidence="10">
    <location>
        <begin position="216"/>
        <end position="235"/>
    </location>
</feature>